<feature type="transmembrane region" description="Helical" evidence="1">
    <location>
        <begin position="145"/>
        <end position="163"/>
    </location>
</feature>
<gene>
    <name evidence="2" type="ORF">BN1080_02043</name>
</gene>
<dbReference type="GO" id="GO:0016020">
    <property type="term" value="C:membrane"/>
    <property type="evidence" value="ECO:0007669"/>
    <property type="project" value="InterPro"/>
</dbReference>
<keyword evidence="2" id="KW-0503">Monooxygenase</keyword>
<dbReference type="PANTHER" id="PTHR38457">
    <property type="entry name" value="REGULATOR ABRB-RELATED"/>
    <property type="match status" value="1"/>
</dbReference>
<accession>A0A098ELB0</accession>
<dbReference type="Pfam" id="PF05145">
    <property type="entry name" value="AbrB"/>
    <property type="match status" value="1"/>
</dbReference>
<keyword evidence="1" id="KW-0812">Transmembrane</keyword>
<sequence length="349" mass="38024">MRPFILTALIAIASGALFEAVGMFLPWLLGPMFVLLILNQFTKLKFYWPKFLKVAGLVLLGVQIGSSFSREAVFLMWFDLPFMAFLTLSVVALSLLLGLLFRKMANETLATSLLGSMPGGLSQMVVISEDVKSANVTVVTMMQTFRILLVVTIVPFLTVFLNGREAGEILSQEFSFAPGHFFLAIAAGILIYFGMKKIGFPAAEVLAPILTMAGMQTITGEVLVEMPYWLIAMAQIFIGANLGLQMEQVREKMNIRLGAAIVVNNVLLIVFSTVIAFLLTSWLPGYLFLDFFLSAAPGGMAEMAITALDAGADVALITSFHLFRLFFILLVASPIVAVIVKKLDAKSAN</sequence>
<dbReference type="PIRSF" id="PIRSF038991">
    <property type="entry name" value="Protein_AbrB"/>
    <property type="match status" value="1"/>
</dbReference>
<evidence type="ECO:0000256" key="1">
    <source>
        <dbReference type="SAM" id="Phobius"/>
    </source>
</evidence>
<reference evidence="2 3" key="1">
    <citation type="submission" date="2014-09" db="EMBL/GenBank/DDBJ databases">
        <authorList>
            <person name="Urmite Genomes Urmite Genomes"/>
        </authorList>
    </citation>
    <scope>NUCLEOTIDE SEQUENCE [LARGE SCALE GENOMIC DNA]</scope>
    <source>
        <strain evidence="2 3">ES2</strain>
    </source>
</reference>
<dbReference type="GO" id="GO:0004497">
    <property type="term" value="F:monooxygenase activity"/>
    <property type="evidence" value="ECO:0007669"/>
    <property type="project" value="UniProtKB-KW"/>
</dbReference>
<dbReference type="STRING" id="1499687.BN1080_02043"/>
<feature type="transmembrane region" description="Helical" evidence="1">
    <location>
        <begin position="80"/>
        <end position="101"/>
    </location>
</feature>
<feature type="transmembrane region" description="Helical" evidence="1">
    <location>
        <begin position="256"/>
        <end position="283"/>
    </location>
</feature>
<keyword evidence="2" id="KW-0560">Oxidoreductase</keyword>
<dbReference type="NCBIfam" id="TIGR03082">
    <property type="entry name" value="Gneg_AbrB_dup"/>
    <property type="match status" value="2"/>
</dbReference>
<dbReference type="EMBL" id="CCXS01000001">
    <property type="protein sequence ID" value="CEG23099.1"/>
    <property type="molecule type" value="Genomic_DNA"/>
</dbReference>
<feature type="transmembrane region" description="Helical" evidence="1">
    <location>
        <begin position="51"/>
        <end position="68"/>
    </location>
</feature>
<keyword evidence="3" id="KW-1185">Reference proteome</keyword>
<dbReference type="PANTHER" id="PTHR38457:SF1">
    <property type="entry name" value="REGULATOR ABRB-RELATED"/>
    <property type="match status" value="1"/>
</dbReference>
<evidence type="ECO:0000313" key="2">
    <source>
        <dbReference type="EMBL" id="CEG23099.1"/>
    </source>
</evidence>
<protein>
    <submittedName>
        <fullName evidence="2">Putative ammonia monooxygenase</fullName>
    </submittedName>
</protein>
<dbReference type="InterPro" id="IPR017516">
    <property type="entry name" value="AbrB_dup"/>
</dbReference>
<name>A0A098ELB0_9BACL</name>
<feature type="transmembrane region" description="Helical" evidence="1">
    <location>
        <begin position="25"/>
        <end position="42"/>
    </location>
</feature>
<feature type="transmembrane region" description="Helical" evidence="1">
    <location>
        <begin position="226"/>
        <end position="244"/>
    </location>
</feature>
<dbReference type="InterPro" id="IPR007820">
    <property type="entry name" value="AbrB_fam"/>
</dbReference>
<proteinExistence type="predicted"/>
<evidence type="ECO:0000313" key="3">
    <source>
        <dbReference type="Proteomes" id="UP000043699"/>
    </source>
</evidence>
<dbReference type="RefSeq" id="WP_052651889.1">
    <property type="nucleotide sequence ID" value="NZ_CCXS01000001.1"/>
</dbReference>
<feature type="transmembrane region" description="Helical" evidence="1">
    <location>
        <begin position="175"/>
        <end position="195"/>
    </location>
</feature>
<dbReference type="OrthoDB" id="5460360at2"/>
<keyword evidence="1" id="KW-0472">Membrane</keyword>
<dbReference type="AlphaFoldDB" id="A0A098ELB0"/>
<dbReference type="Proteomes" id="UP000043699">
    <property type="component" value="Unassembled WGS sequence"/>
</dbReference>
<keyword evidence="1" id="KW-1133">Transmembrane helix</keyword>
<dbReference type="GO" id="GO:0010468">
    <property type="term" value="P:regulation of gene expression"/>
    <property type="evidence" value="ECO:0007669"/>
    <property type="project" value="InterPro"/>
</dbReference>
<feature type="transmembrane region" description="Helical" evidence="1">
    <location>
        <begin position="322"/>
        <end position="340"/>
    </location>
</feature>
<organism evidence="2 3">
    <name type="scientific">Planococcus massiliensis</name>
    <dbReference type="NCBI Taxonomy" id="1499687"/>
    <lineage>
        <taxon>Bacteria</taxon>
        <taxon>Bacillati</taxon>
        <taxon>Bacillota</taxon>
        <taxon>Bacilli</taxon>
        <taxon>Bacillales</taxon>
        <taxon>Caryophanaceae</taxon>
        <taxon>Planococcus</taxon>
    </lineage>
</organism>